<dbReference type="InterPro" id="IPR004161">
    <property type="entry name" value="EFTu-like_2"/>
</dbReference>
<dbReference type="Gene3D" id="3.30.70.870">
    <property type="entry name" value="Elongation Factor G (Translational Gtpase), domain 3"/>
    <property type="match status" value="1"/>
</dbReference>
<dbReference type="GO" id="GO:0003924">
    <property type="term" value="F:GTPase activity"/>
    <property type="evidence" value="ECO:0007669"/>
    <property type="project" value="InterPro"/>
</dbReference>
<dbReference type="SMART" id="SM00838">
    <property type="entry name" value="EFG_C"/>
    <property type="match status" value="1"/>
</dbReference>
<accession>A0AAF0D3K5</accession>
<reference evidence="9" key="1">
    <citation type="journal article" date="2017" name="Nature">
        <title>Asgard archaea illuminate the origin of eukaryotic cellular complexity.</title>
        <authorList>
            <person name="Zaremba-Niedzwiedzka K."/>
            <person name="Caceres E.F."/>
            <person name="Saw J.H."/>
            <person name="Backstrom D."/>
            <person name="Juzokaite L."/>
            <person name="Vancaester E."/>
            <person name="Seitz K.W."/>
            <person name="Anantharaman K."/>
            <person name="Starnawski P."/>
            <person name="Kjeldsen K.U."/>
            <person name="Scott M.B."/>
            <person name="Nunoura T."/>
            <person name="Banfield J.F."/>
            <person name="Schramm A."/>
            <person name="Baker B.J."/>
            <person name="Spang A."/>
            <person name="Ettema T.J.G."/>
        </authorList>
    </citation>
    <scope>NUCLEOTIDE SEQUENCE</scope>
    <source>
        <strain evidence="9">LCB_4</strain>
    </source>
</reference>
<evidence type="ECO:0000256" key="6">
    <source>
        <dbReference type="ARBA" id="ARBA00023134"/>
    </source>
</evidence>
<keyword evidence="3" id="KW-0547">Nucleotide-binding</keyword>
<comment type="function">
    <text evidence="7">Catalyzes the GTP-dependent ribosomal translocation step during translation elongation. During this step, the ribosome changes from the pre-translocational (PRE) to the post-translocational (POST) state as the newly formed A-site-bound peptidyl-tRNA and P-site-bound deacylated tRNA move to the P and E sites, respectively. Catalyzes the coordinated movement of the two tRNA molecules, the mRNA and conformational changes in the ribosome.</text>
</comment>
<keyword evidence="6" id="KW-0342">GTP-binding</keyword>
<evidence type="ECO:0000313" key="9">
    <source>
        <dbReference type="EMBL" id="WEU40983.1"/>
    </source>
</evidence>
<gene>
    <name evidence="9" type="ORF">OdinLCB4_003510</name>
</gene>
<evidence type="ECO:0000256" key="4">
    <source>
        <dbReference type="ARBA" id="ARBA00022768"/>
    </source>
</evidence>
<dbReference type="NCBIfam" id="TIGR00231">
    <property type="entry name" value="small_GTP"/>
    <property type="match status" value="1"/>
</dbReference>
<comment type="similarity">
    <text evidence="1">Belongs to the TRAFAC class translation factor GTPase superfamily. Classic translation factor GTPase family. EF-G/EF-2 subfamily.</text>
</comment>
<dbReference type="Gene3D" id="3.30.230.10">
    <property type="match status" value="1"/>
</dbReference>
<dbReference type="GO" id="GO:1990904">
    <property type="term" value="C:ribonucleoprotein complex"/>
    <property type="evidence" value="ECO:0007669"/>
    <property type="project" value="TreeGrafter"/>
</dbReference>
<reference evidence="9" key="2">
    <citation type="journal article" date="2022" name="Nat. Microbiol.">
        <title>A closed Candidatus Odinarchaeum chromosome exposes Asgard archaeal viruses.</title>
        <authorList>
            <person name="Tamarit D."/>
            <person name="Caceres E.F."/>
            <person name="Krupovic M."/>
            <person name="Nijland R."/>
            <person name="Eme L."/>
            <person name="Robinson N.P."/>
            <person name="Ettema T.J.G."/>
        </authorList>
    </citation>
    <scope>NUCLEOTIDE SEQUENCE</scope>
    <source>
        <strain evidence="9">LCB_4</strain>
    </source>
</reference>
<dbReference type="GO" id="GO:0005829">
    <property type="term" value="C:cytosol"/>
    <property type="evidence" value="ECO:0007669"/>
    <property type="project" value="TreeGrafter"/>
</dbReference>
<evidence type="ECO:0000256" key="5">
    <source>
        <dbReference type="ARBA" id="ARBA00022917"/>
    </source>
</evidence>
<dbReference type="SUPFAM" id="SSF54980">
    <property type="entry name" value="EF-G C-terminal domain-like"/>
    <property type="match status" value="2"/>
</dbReference>
<dbReference type="InterPro" id="IPR020568">
    <property type="entry name" value="Ribosomal_Su5_D2-typ_SF"/>
</dbReference>
<dbReference type="SUPFAM" id="SSF52540">
    <property type="entry name" value="P-loop containing nucleoside triphosphate hydrolases"/>
    <property type="match status" value="1"/>
</dbReference>
<dbReference type="PANTHER" id="PTHR42908">
    <property type="entry name" value="TRANSLATION ELONGATION FACTOR-RELATED"/>
    <property type="match status" value="1"/>
</dbReference>
<dbReference type="FunFam" id="3.30.70.870:FF:000002">
    <property type="entry name" value="Translation elongation factor 2"/>
    <property type="match status" value="1"/>
</dbReference>
<name>A0AAF0D3K5_ODILC</name>
<dbReference type="InterPro" id="IPR014721">
    <property type="entry name" value="Ribsml_uS5_D2-typ_fold_subgr"/>
</dbReference>
<dbReference type="PRINTS" id="PR00315">
    <property type="entry name" value="ELONGATNFCT"/>
</dbReference>
<evidence type="ECO:0000256" key="2">
    <source>
        <dbReference type="ARBA" id="ARBA00017891"/>
    </source>
</evidence>
<dbReference type="InterPro" id="IPR035647">
    <property type="entry name" value="EFG_III/V"/>
</dbReference>
<dbReference type="AlphaFoldDB" id="A0AAF0D3K5"/>
<dbReference type="Gene3D" id="3.40.50.300">
    <property type="entry name" value="P-loop containing nucleotide triphosphate hydrolases"/>
    <property type="match status" value="1"/>
</dbReference>
<dbReference type="InterPro" id="IPR031157">
    <property type="entry name" value="G_TR_CS"/>
</dbReference>
<dbReference type="SUPFAM" id="SSF50447">
    <property type="entry name" value="Translation proteins"/>
    <property type="match status" value="1"/>
</dbReference>
<dbReference type="InterPro" id="IPR000640">
    <property type="entry name" value="EFG_V-like"/>
</dbReference>
<evidence type="ECO:0000256" key="1">
    <source>
        <dbReference type="ARBA" id="ARBA00005870"/>
    </source>
</evidence>
<dbReference type="Pfam" id="PF00009">
    <property type="entry name" value="GTP_EFTU"/>
    <property type="match status" value="1"/>
</dbReference>
<dbReference type="Pfam" id="PF00679">
    <property type="entry name" value="EFG_C"/>
    <property type="match status" value="1"/>
</dbReference>
<dbReference type="Pfam" id="PF14492">
    <property type="entry name" value="EFG_III"/>
    <property type="match status" value="1"/>
</dbReference>
<dbReference type="PROSITE" id="PS00301">
    <property type="entry name" value="G_TR_1"/>
    <property type="match status" value="1"/>
</dbReference>
<sequence length="717" mass="81414">MSRYRKHLNEILTLMEDQSKIRNVGIVAHIDHGKTTLSDSLLSASGYLSDELAGSVRALDYLEEEQLRGITIKAANISLLFNYNADSYLVNLVDTPGHVDFTGNVTRALRVIDGVIIVVDSVEGVMAQTETVTRQALSENIKPVLFINKIDRLINELKLSESEIQARLQNIIIEFNSLIESYSEDRFKSNWKINPINGSAFFGSALDRWGFNYEIFSKRNLKFKFIIEKYKNNEKSLLKSALPIHEPVIQAIINHLPSPREAQKYRIDKIWSGSLESEAGDYLTRCESSGPVILAVSSVLYDPKLKYTLIARIFSGTIRRGQVLVSLSDKSTHTVNQLFLIMGPSREPIDKATAGNIIGITSNVNIKSGETLVQEGFDNKMIPFEQIRYVSEPVMTVSLEPVKLTQLPELIEALELLVIQDPNLKISINKETGEYLLSGIGELHLEITIKKLREKGFDIIASEPMVIYRETIKNQMELTVEPTSQFIKKLGLKLAPLDEDIISFLARYSNEISDQKKIFNILKRSFKDNPFIEKIMCVFPNENILVSDVPEINPKISEILIQVFKSKLAAGLLCEEPVRGMLIYIKELDLDEKKLNIVELTSILNDLFNQIYNSCSPLLLEPIYRIQVTSHPEFVGKISTLISQRRGRVETIIEGRNTVTINGFIPVRETFKLSDELRSKTSGRAFWQMQFHNWQPLGKKEEEQVVRELRERKGLPV</sequence>
<dbReference type="Gene3D" id="2.40.30.10">
    <property type="entry name" value="Translation factors"/>
    <property type="match status" value="1"/>
</dbReference>
<dbReference type="Pfam" id="PF03144">
    <property type="entry name" value="GTP_EFTU_D2"/>
    <property type="match status" value="1"/>
</dbReference>
<evidence type="ECO:0000259" key="8">
    <source>
        <dbReference type="PROSITE" id="PS51722"/>
    </source>
</evidence>
<feature type="domain" description="Tr-type G" evidence="8">
    <location>
        <begin position="19"/>
        <end position="260"/>
    </location>
</feature>
<dbReference type="KEGG" id="oyw:OdinLCB4_003510"/>
<dbReference type="PROSITE" id="PS51722">
    <property type="entry name" value="G_TR_2"/>
    <property type="match status" value="1"/>
</dbReference>
<evidence type="ECO:0000256" key="7">
    <source>
        <dbReference type="ARBA" id="ARBA00024731"/>
    </source>
</evidence>
<dbReference type="Proteomes" id="UP000186851">
    <property type="component" value="Chromosome"/>
</dbReference>
<dbReference type="PANTHER" id="PTHR42908:SF3">
    <property type="entry name" value="ELONGATION FACTOR-LIKE GTPASE 1"/>
    <property type="match status" value="1"/>
</dbReference>
<keyword evidence="4" id="KW-0251">Elongation factor</keyword>
<dbReference type="Gene3D" id="3.30.70.240">
    <property type="match status" value="1"/>
</dbReference>
<dbReference type="SUPFAM" id="SSF54211">
    <property type="entry name" value="Ribosomal protein S5 domain 2-like"/>
    <property type="match status" value="1"/>
</dbReference>
<dbReference type="InterPro" id="IPR041095">
    <property type="entry name" value="EFG_II"/>
</dbReference>
<organism evidence="9 10">
    <name type="scientific">Odinarchaeota yellowstonii (strain LCB_4)</name>
    <dbReference type="NCBI Taxonomy" id="1841599"/>
    <lineage>
        <taxon>Archaea</taxon>
        <taxon>Promethearchaeati</taxon>
        <taxon>Candidatus Odinarchaeota</taxon>
        <taxon>Candidatus Odinarchaeia</taxon>
        <taxon>Candidatus Odinarchaeales</taxon>
        <taxon>Candidatus Odinarchaeaceae</taxon>
        <taxon>Candidatus Odinarchaeum</taxon>
    </lineage>
</organism>
<protein>
    <recommendedName>
        <fullName evidence="2">Elongation factor 2</fullName>
    </recommendedName>
</protein>
<dbReference type="GO" id="GO:0005525">
    <property type="term" value="F:GTP binding"/>
    <property type="evidence" value="ECO:0007669"/>
    <property type="project" value="UniProtKB-KW"/>
</dbReference>
<dbReference type="InterPro" id="IPR027417">
    <property type="entry name" value="P-loop_NTPase"/>
</dbReference>
<dbReference type="InterPro" id="IPR009000">
    <property type="entry name" value="Transl_B-barrel_sf"/>
</dbReference>
<dbReference type="InterPro" id="IPR000795">
    <property type="entry name" value="T_Tr_GTP-bd_dom"/>
</dbReference>
<keyword evidence="5" id="KW-0648">Protein biosynthesis</keyword>
<dbReference type="GO" id="GO:0003746">
    <property type="term" value="F:translation elongation factor activity"/>
    <property type="evidence" value="ECO:0007669"/>
    <property type="project" value="UniProtKB-KW"/>
</dbReference>
<proteinExistence type="inferred from homology"/>
<dbReference type="EMBL" id="CP091871">
    <property type="protein sequence ID" value="WEU40983.1"/>
    <property type="molecule type" value="Genomic_DNA"/>
</dbReference>
<dbReference type="InterPro" id="IPR005225">
    <property type="entry name" value="Small_GTP-bd"/>
</dbReference>
<evidence type="ECO:0000313" key="10">
    <source>
        <dbReference type="Proteomes" id="UP000186851"/>
    </source>
</evidence>
<evidence type="ECO:0000256" key="3">
    <source>
        <dbReference type="ARBA" id="ARBA00022741"/>
    </source>
</evidence>